<reference evidence="1 2" key="1">
    <citation type="submission" date="2018-04" db="EMBL/GenBank/DDBJ databases">
        <authorList>
            <person name="Vogel A."/>
        </authorList>
    </citation>
    <scope>NUCLEOTIDE SEQUENCE [LARGE SCALE GENOMIC DNA]</scope>
</reference>
<organism evidence="1 2">
    <name type="scientific">Cuscuta campestris</name>
    <dbReference type="NCBI Taxonomy" id="132261"/>
    <lineage>
        <taxon>Eukaryota</taxon>
        <taxon>Viridiplantae</taxon>
        <taxon>Streptophyta</taxon>
        <taxon>Embryophyta</taxon>
        <taxon>Tracheophyta</taxon>
        <taxon>Spermatophyta</taxon>
        <taxon>Magnoliopsida</taxon>
        <taxon>eudicotyledons</taxon>
        <taxon>Gunneridae</taxon>
        <taxon>Pentapetalae</taxon>
        <taxon>asterids</taxon>
        <taxon>lamiids</taxon>
        <taxon>Solanales</taxon>
        <taxon>Convolvulaceae</taxon>
        <taxon>Cuscuteae</taxon>
        <taxon>Cuscuta</taxon>
        <taxon>Cuscuta subgen. Grammica</taxon>
        <taxon>Cuscuta sect. Cleistogrammica</taxon>
    </lineage>
</organism>
<evidence type="ECO:0000313" key="1">
    <source>
        <dbReference type="EMBL" id="VFQ58959.1"/>
    </source>
</evidence>
<name>A0A484K833_9ASTE</name>
<protein>
    <submittedName>
        <fullName evidence="1">Uncharacterized protein</fullName>
    </submittedName>
</protein>
<dbReference type="AlphaFoldDB" id="A0A484K833"/>
<proteinExistence type="predicted"/>
<accession>A0A484K833</accession>
<evidence type="ECO:0000313" key="2">
    <source>
        <dbReference type="Proteomes" id="UP000595140"/>
    </source>
</evidence>
<dbReference type="EMBL" id="OOIL02000002">
    <property type="protein sequence ID" value="VFQ58959.1"/>
    <property type="molecule type" value="Genomic_DNA"/>
</dbReference>
<gene>
    <name evidence="1" type="ORF">CCAM_LOCUS735</name>
</gene>
<dbReference type="Proteomes" id="UP000595140">
    <property type="component" value="Unassembled WGS sequence"/>
</dbReference>
<sequence>MSYFVYNLKVHLSHVKHSNNIMSWFWELVIEFEHIHVNLVRSCVWPLTLQLSASQNYFCVILCTTEITRYRVLNRCKVSYGQLHHW</sequence>
<keyword evidence="2" id="KW-1185">Reference proteome</keyword>